<dbReference type="Gene3D" id="3.10.105.10">
    <property type="entry name" value="Dipeptide-binding Protein, Domain 3"/>
    <property type="match status" value="1"/>
</dbReference>
<dbReference type="InterPro" id="IPR039424">
    <property type="entry name" value="SBP_5"/>
</dbReference>
<dbReference type="PANTHER" id="PTHR30290:SF38">
    <property type="entry name" value="D,D-DIPEPTIDE-BINDING PERIPLASMIC PROTEIN DDPA-RELATED"/>
    <property type="match status" value="1"/>
</dbReference>
<dbReference type="SUPFAM" id="SSF53850">
    <property type="entry name" value="Periplasmic binding protein-like II"/>
    <property type="match status" value="1"/>
</dbReference>
<dbReference type="CDD" id="cd08517">
    <property type="entry name" value="PBP2_NikA_DppA_OppA_like_13"/>
    <property type="match status" value="1"/>
</dbReference>
<evidence type="ECO:0000259" key="4">
    <source>
        <dbReference type="Pfam" id="PF00496"/>
    </source>
</evidence>
<dbReference type="GO" id="GO:1904680">
    <property type="term" value="F:peptide transmembrane transporter activity"/>
    <property type="evidence" value="ECO:0007669"/>
    <property type="project" value="TreeGrafter"/>
</dbReference>
<evidence type="ECO:0000256" key="3">
    <source>
        <dbReference type="SAM" id="SignalP"/>
    </source>
</evidence>
<dbReference type="Gene3D" id="3.90.76.10">
    <property type="entry name" value="Dipeptide-binding Protein, Domain 1"/>
    <property type="match status" value="1"/>
</dbReference>
<dbReference type="GO" id="GO:0015833">
    <property type="term" value="P:peptide transport"/>
    <property type="evidence" value="ECO:0007669"/>
    <property type="project" value="TreeGrafter"/>
</dbReference>
<organism evidence="5 6">
    <name type="scientific">Chitinasiproducens palmae</name>
    <dbReference type="NCBI Taxonomy" id="1770053"/>
    <lineage>
        <taxon>Bacteria</taxon>
        <taxon>Pseudomonadati</taxon>
        <taxon>Pseudomonadota</taxon>
        <taxon>Betaproteobacteria</taxon>
        <taxon>Burkholderiales</taxon>
        <taxon>Burkholderiaceae</taxon>
        <taxon>Chitinasiproducens</taxon>
    </lineage>
</organism>
<keyword evidence="2 3" id="KW-0732">Signal</keyword>
<comment type="similarity">
    <text evidence="1">Belongs to the bacterial solute-binding protein 5 family.</text>
</comment>
<dbReference type="PIRSF" id="PIRSF002741">
    <property type="entry name" value="MppA"/>
    <property type="match status" value="1"/>
</dbReference>
<evidence type="ECO:0000313" key="6">
    <source>
        <dbReference type="Proteomes" id="UP000243719"/>
    </source>
</evidence>
<feature type="chain" id="PRO_5017400047" evidence="3">
    <location>
        <begin position="41"/>
        <end position="540"/>
    </location>
</feature>
<feature type="signal peptide" evidence="3">
    <location>
        <begin position="1"/>
        <end position="40"/>
    </location>
</feature>
<dbReference type="InterPro" id="IPR030678">
    <property type="entry name" value="Peptide/Ni-bd"/>
</dbReference>
<evidence type="ECO:0000313" key="5">
    <source>
        <dbReference type="EMBL" id="SDV47153.1"/>
    </source>
</evidence>
<dbReference type="Proteomes" id="UP000243719">
    <property type="component" value="Unassembled WGS sequence"/>
</dbReference>
<dbReference type="STRING" id="1770053.SAMN05216551_102319"/>
<dbReference type="EMBL" id="FNLO01000002">
    <property type="protein sequence ID" value="SDV47153.1"/>
    <property type="molecule type" value="Genomic_DNA"/>
</dbReference>
<proteinExistence type="inferred from homology"/>
<dbReference type="Gene3D" id="3.40.190.10">
    <property type="entry name" value="Periplasmic binding protein-like II"/>
    <property type="match status" value="1"/>
</dbReference>
<feature type="domain" description="Solute-binding protein family 5" evidence="4">
    <location>
        <begin position="87"/>
        <end position="432"/>
    </location>
</feature>
<sequence length="540" mass="59681">MRNDSYSPVIPRSATTGRACRFRPLLAAVLTVLTVASAHAQQRGGVLTSLIYPEPGQLTTAFDTQLATGVVSTNVFDGLISYDAQGNPVPSLATSWQTSTDGKAITFHLRQGVKWHDGKSFTSADVRYSALEVWKKVHPRGRVTFANLVDVQTPDANTAVFQFAHPSPVVMSVLNAMEAPVLPAHLYKGTDVLANPYNQKPVGTGPFVFEKWQHGDYVQLKRNPAYWDSGKPYVDSLVFRIIPDAGARAAMLESGEAQYAPHSLIALQDIERLKGENLKVETRGYAWSSPFLTMEVNLRHPILKNLKVRQALAHAIDREQLVKVIWFGLGKPATGPVPSSVARFYTPDVTRYAYDPAAANKLLDEAGYPRKANGVRFTLREDYMPFNNFDRSAQFIKQNLKRVGIDVVVRAQDVAGHLRSVYGTYDYDIDIAQFSSFLDPQVGVDRILWSKAIKPGVPFANASGYTNPVVDQAIEASQIEGDGAKRVAQFHTLQQQTLRDLPILPLMELHQFTVYSPKLHGVNTTVDGAFSSLKGAWLDR</sequence>
<dbReference type="Pfam" id="PF00496">
    <property type="entry name" value="SBP_bac_5"/>
    <property type="match status" value="1"/>
</dbReference>
<evidence type="ECO:0000256" key="2">
    <source>
        <dbReference type="ARBA" id="ARBA00022729"/>
    </source>
</evidence>
<evidence type="ECO:0000256" key="1">
    <source>
        <dbReference type="ARBA" id="ARBA00005695"/>
    </source>
</evidence>
<dbReference type="PANTHER" id="PTHR30290">
    <property type="entry name" value="PERIPLASMIC BINDING COMPONENT OF ABC TRANSPORTER"/>
    <property type="match status" value="1"/>
</dbReference>
<dbReference type="AlphaFoldDB" id="A0A1H2PL02"/>
<name>A0A1H2PL02_9BURK</name>
<protein>
    <submittedName>
        <fullName evidence="5">Peptide/nickel transport system substrate-binding protein</fullName>
    </submittedName>
</protein>
<dbReference type="OrthoDB" id="9801799at2"/>
<reference evidence="6" key="1">
    <citation type="submission" date="2016-09" db="EMBL/GenBank/DDBJ databases">
        <authorList>
            <person name="Varghese N."/>
            <person name="Submissions S."/>
        </authorList>
    </citation>
    <scope>NUCLEOTIDE SEQUENCE [LARGE SCALE GENOMIC DNA]</scope>
    <source>
        <strain evidence="6">JS23</strain>
    </source>
</reference>
<gene>
    <name evidence="5" type="ORF">SAMN05216551_102319</name>
</gene>
<dbReference type="GO" id="GO:0030288">
    <property type="term" value="C:outer membrane-bounded periplasmic space"/>
    <property type="evidence" value="ECO:0007669"/>
    <property type="project" value="UniProtKB-ARBA"/>
</dbReference>
<dbReference type="GO" id="GO:0043190">
    <property type="term" value="C:ATP-binding cassette (ABC) transporter complex"/>
    <property type="evidence" value="ECO:0007669"/>
    <property type="project" value="InterPro"/>
</dbReference>
<keyword evidence="6" id="KW-1185">Reference proteome</keyword>
<dbReference type="InterPro" id="IPR000914">
    <property type="entry name" value="SBP_5_dom"/>
</dbReference>
<accession>A0A1H2PL02</accession>